<feature type="transmembrane region" description="Helical" evidence="1">
    <location>
        <begin position="129"/>
        <end position="147"/>
    </location>
</feature>
<comment type="caution">
    <text evidence="2">The sequence shown here is derived from an EMBL/GenBank/DDBJ whole genome shotgun (WGS) entry which is preliminary data.</text>
</comment>
<keyword evidence="1" id="KW-1133">Transmembrane helix</keyword>
<feature type="transmembrane region" description="Helical" evidence="1">
    <location>
        <begin position="35"/>
        <end position="55"/>
    </location>
</feature>
<gene>
    <name evidence="2" type="ORF">C900_00558</name>
</gene>
<keyword evidence="1" id="KW-0472">Membrane</keyword>
<dbReference type="PANTHER" id="PTHR36007:SF2">
    <property type="entry name" value="TRANSPORT PROTEIN-RELATED"/>
    <property type="match status" value="1"/>
</dbReference>
<dbReference type="AlphaFoldDB" id="L8JLD6"/>
<feature type="transmembrane region" description="Helical" evidence="1">
    <location>
        <begin position="90"/>
        <end position="117"/>
    </location>
</feature>
<dbReference type="EMBL" id="AMZN01000123">
    <property type="protein sequence ID" value="ELR68294.1"/>
    <property type="molecule type" value="Genomic_DNA"/>
</dbReference>
<dbReference type="eggNOG" id="COG2426">
    <property type="taxonomic scope" value="Bacteria"/>
</dbReference>
<dbReference type="Proteomes" id="UP000011135">
    <property type="component" value="Unassembled WGS sequence"/>
</dbReference>
<name>L8JLD6_9BACT</name>
<evidence type="ECO:0000256" key="1">
    <source>
        <dbReference type="SAM" id="Phobius"/>
    </source>
</evidence>
<reference evidence="2 3" key="1">
    <citation type="submission" date="2012-12" db="EMBL/GenBank/DDBJ databases">
        <title>Genome assembly of Fulvivirga imtechensis AK7.</title>
        <authorList>
            <person name="Nupur N."/>
            <person name="Khatri I."/>
            <person name="Kumar R."/>
            <person name="Subramanian S."/>
            <person name="Pinnaka A."/>
        </authorList>
    </citation>
    <scope>NUCLEOTIDE SEQUENCE [LARGE SCALE GENOMIC DNA]</scope>
    <source>
        <strain evidence="2 3">AK7</strain>
    </source>
</reference>
<evidence type="ECO:0000313" key="2">
    <source>
        <dbReference type="EMBL" id="ELR68294.1"/>
    </source>
</evidence>
<protein>
    <submittedName>
        <fullName evidence="2">Putative small multidrug export protein</fullName>
    </submittedName>
</protein>
<dbReference type="RefSeq" id="WP_009583458.1">
    <property type="nucleotide sequence ID" value="NZ_AMZN01000123.1"/>
</dbReference>
<organism evidence="2 3">
    <name type="scientific">Fulvivirga imtechensis AK7</name>
    <dbReference type="NCBI Taxonomy" id="1237149"/>
    <lineage>
        <taxon>Bacteria</taxon>
        <taxon>Pseudomonadati</taxon>
        <taxon>Bacteroidota</taxon>
        <taxon>Cytophagia</taxon>
        <taxon>Cytophagales</taxon>
        <taxon>Fulvivirgaceae</taxon>
        <taxon>Fulvivirga</taxon>
    </lineage>
</organism>
<dbReference type="InterPro" id="IPR009577">
    <property type="entry name" value="Sm_multidrug_ex"/>
</dbReference>
<proteinExistence type="predicted"/>
<dbReference type="STRING" id="1237149.C900_00558"/>
<keyword evidence="3" id="KW-1185">Reference proteome</keyword>
<evidence type="ECO:0000313" key="3">
    <source>
        <dbReference type="Proteomes" id="UP000011135"/>
    </source>
</evidence>
<dbReference type="Pfam" id="PF06695">
    <property type="entry name" value="Sm_multidrug_ex"/>
    <property type="match status" value="1"/>
</dbReference>
<sequence>MINDIFFTVLFSISPLGEARVGIPYGILNGVHPIIAFLSGLVANLLVYPLVYVVLQAVNKKMWQYRVYKKQSVKVSKRAKKLTGNSIHKYGFWGLMVFVMIPLPVTGAYMGSIAAILFKLPPKQAFKSISLGVIISCLLVTIGAYFGHQGIKLL</sequence>
<dbReference type="PANTHER" id="PTHR36007">
    <property type="entry name" value="TRANSPORT PROTEIN-RELATED"/>
    <property type="match status" value="1"/>
</dbReference>
<dbReference type="OrthoDB" id="360192at2"/>
<accession>L8JLD6</accession>
<keyword evidence="1" id="KW-0812">Transmembrane</keyword>